<protein>
    <submittedName>
        <fullName evidence="5">Ankyrin repeat domain-containing protein 27</fullName>
    </submittedName>
</protein>
<feature type="repeat" description="ANK" evidence="1">
    <location>
        <begin position="908"/>
        <end position="940"/>
    </location>
</feature>
<dbReference type="InterPro" id="IPR002110">
    <property type="entry name" value="Ankyrin_rpt"/>
</dbReference>
<dbReference type="GeneID" id="101857257"/>
<feature type="repeat" description="ANK" evidence="1">
    <location>
        <begin position="537"/>
        <end position="569"/>
    </location>
</feature>
<reference evidence="5" key="1">
    <citation type="submission" date="2025-08" db="UniProtKB">
        <authorList>
            <consortium name="RefSeq"/>
        </authorList>
    </citation>
    <scope>IDENTIFICATION</scope>
</reference>
<dbReference type="Pfam" id="PF13637">
    <property type="entry name" value="Ank_4"/>
    <property type="match status" value="1"/>
</dbReference>
<organism evidence="4 5">
    <name type="scientific">Aplysia californica</name>
    <name type="common">California sea hare</name>
    <dbReference type="NCBI Taxonomy" id="6500"/>
    <lineage>
        <taxon>Eukaryota</taxon>
        <taxon>Metazoa</taxon>
        <taxon>Spiralia</taxon>
        <taxon>Lophotrochozoa</taxon>
        <taxon>Mollusca</taxon>
        <taxon>Gastropoda</taxon>
        <taxon>Heterobranchia</taxon>
        <taxon>Euthyneura</taxon>
        <taxon>Tectipleura</taxon>
        <taxon>Aplysiida</taxon>
        <taxon>Aplysioidea</taxon>
        <taxon>Aplysiidae</taxon>
        <taxon>Aplysia</taxon>
    </lineage>
</organism>
<dbReference type="Gene3D" id="1.25.40.20">
    <property type="entry name" value="Ankyrin repeat-containing domain"/>
    <property type="match status" value="4"/>
</dbReference>
<dbReference type="Gene3D" id="1.20.1050.80">
    <property type="entry name" value="VPS9 domain"/>
    <property type="match status" value="1"/>
</dbReference>
<proteinExistence type="predicted"/>
<feature type="repeat" description="ANK" evidence="1">
    <location>
        <begin position="875"/>
        <end position="907"/>
    </location>
</feature>
<dbReference type="PANTHER" id="PTHR24170">
    <property type="entry name" value="ANKYRIN REPEAT DOMAIN-CONTAINING PROTEIN 27"/>
    <property type="match status" value="1"/>
</dbReference>
<dbReference type="InterPro" id="IPR037191">
    <property type="entry name" value="VPS9_dom_sf"/>
</dbReference>
<dbReference type="PRINTS" id="PR01415">
    <property type="entry name" value="ANKYRIN"/>
</dbReference>
<evidence type="ECO:0000259" key="3">
    <source>
        <dbReference type="PROSITE" id="PS51205"/>
    </source>
</evidence>
<evidence type="ECO:0000313" key="5">
    <source>
        <dbReference type="RefSeq" id="XP_005100788.1"/>
    </source>
</evidence>
<dbReference type="CDD" id="cd22886">
    <property type="entry name" value="ANKRD27_zf2"/>
    <property type="match status" value="1"/>
</dbReference>
<feature type="region of interest" description="Disordered" evidence="2">
    <location>
        <begin position="675"/>
        <end position="698"/>
    </location>
</feature>
<dbReference type="SUPFAM" id="SSF48403">
    <property type="entry name" value="Ankyrin repeat"/>
    <property type="match status" value="2"/>
</dbReference>
<dbReference type="Proteomes" id="UP000694888">
    <property type="component" value="Unplaced"/>
</dbReference>
<dbReference type="Pfam" id="PF00023">
    <property type="entry name" value="Ank"/>
    <property type="match status" value="1"/>
</dbReference>
<dbReference type="PROSITE" id="PS50297">
    <property type="entry name" value="ANK_REP_REGION"/>
    <property type="match status" value="8"/>
</dbReference>
<accession>A0ABM0JSZ1</accession>
<dbReference type="PROSITE" id="PS50088">
    <property type="entry name" value="ANK_REPEAT"/>
    <property type="match status" value="8"/>
</dbReference>
<dbReference type="InterPro" id="IPR051248">
    <property type="entry name" value="UPF0507/Ank_repeat_27"/>
</dbReference>
<dbReference type="Pfam" id="PF12796">
    <property type="entry name" value="Ank_2"/>
    <property type="match status" value="2"/>
</dbReference>
<feature type="repeat" description="ANK" evidence="1">
    <location>
        <begin position="809"/>
        <end position="841"/>
    </location>
</feature>
<feature type="repeat" description="ANK" evidence="1">
    <location>
        <begin position="570"/>
        <end position="602"/>
    </location>
</feature>
<dbReference type="RefSeq" id="XP_005100788.1">
    <property type="nucleotide sequence ID" value="XM_005100731.3"/>
</dbReference>
<gene>
    <name evidence="5" type="primary">LOC101857257</name>
</gene>
<feature type="region of interest" description="Disordered" evidence="2">
    <location>
        <begin position="1161"/>
        <end position="1212"/>
    </location>
</feature>
<feature type="domain" description="VPS9" evidence="3">
    <location>
        <begin position="250"/>
        <end position="395"/>
    </location>
</feature>
<feature type="compositionally biased region" description="Low complexity" evidence="2">
    <location>
        <begin position="682"/>
        <end position="698"/>
    </location>
</feature>
<dbReference type="SUPFAM" id="SSF109993">
    <property type="entry name" value="VPS9 domain"/>
    <property type="match status" value="1"/>
</dbReference>
<keyword evidence="1" id="KW-0040">ANK repeat</keyword>
<keyword evidence="4" id="KW-1185">Reference proteome</keyword>
<feature type="repeat" description="ANK" evidence="1">
    <location>
        <begin position="608"/>
        <end position="640"/>
    </location>
</feature>
<dbReference type="InterPro" id="IPR003123">
    <property type="entry name" value="VPS9"/>
</dbReference>
<name>A0ABM0JSZ1_APLCA</name>
<feature type="repeat" description="ANK" evidence="1">
    <location>
        <begin position="842"/>
        <end position="874"/>
    </location>
</feature>
<evidence type="ECO:0000256" key="2">
    <source>
        <dbReference type="SAM" id="MobiDB-lite"/>
    </source>
</evidence>
<dbReference type="SMART" id="SM00248">
    <property type="entry name" value="ANK"/>
    <property type="match status" value="8"/>
</dbReference>
<dbReference type="InterPro" id="IPR036770">
    <property type="entry name" value="Ankyrin_rpt-contain_sf"/>
</dbReference>
<sequence>MAASSKYDEDLYENPYFIGIMSKFPAYIDKIVSSKGILCVPKYSIAAQIDLQVTDLEDHILLPTKEVVDDADDFITISGKTVRIGDGSLIGQAGFDSQREASILFAETFHTDEGGSYRVFCIGGFLNRTVDVSPRNSSVNKVLSPTSYQQCMDLLWSHSGGQKSRDSLNRMLSTFATSYDRLEGENLRSIVDAANTHFTKAMQLMLKDSVVRRSARHNVQYMENLKVAVETYVMNAIHKHLFRVITATFATQDAEINKITRNLVSLQLTDLGIRKVFNQNIPPAKKELSRLNRYSTPMGRLFCVKRVVAALTKPPKQNGKEDSKDTAEMMTTDDLLPILIFLIIKSETPNWMANLVYMRHFHFAKSSDDDEFGFYLASIEAALEHIRSGNVRDEIKPLKRERWNSIVVTDVADSSASSSNTVSSATGTPSRQVSQTSVIDEFFKYVESGDEKMVQQMLEKPHRSSEELHLKLCHPLCACDKCDKLMGKLRNDSELVTAYTRDNRGYTALHMAAYYGQGLLIDLLIQNNAVVDATDYLGQTPLHLACQRGYQNVMLLLLHFGADVMARDNEGNSPLHLCCANGHEDCVKALVFYDASLRKMQINTANEFGDTPLHLAAKWGYESIVKALLENGADATLCNRKRQTPVSLAQNVKVQRWLQMAADGQDLQPIRPMYVSPKTRSRSSSSSSTSTFSHHQSSLNIYEPENSASIFRVETASLEAANESEKRRKKEKLFKAIIEGDIQLVKFYLGVQSKVADPDDDDETDVVLPGSSSISDMCHPLCQCGKCRGIVKVTQRSKDKLSVNAKTSTGYSPIHMAVLHSHSDIVALLIALRADLSAHNHKSLTPLHLSCCMKNSLITDMLLRGGAKLDAQDMNGDTPLLIASSNGFINGVKMLIQNKARLNVTNGRGNSAVHEAVKRNQLEVVKLLLEAGAEPRISNKHEQLPVHLTQDPAMQALLMATTFKLNEAEAKAQRQRPVITQDRNENRVCQITIKELFAAFEESDLRTLKALNESVRRFDRTSSLRRAETKDKSSPHLKDIAQAYSIKSFNRGTLRKVQSLDKADPLYIYSLSQSRSMDSQLSSRILNDSLEKCETQDDSLLRVEGGDGSINPQTPTGFRVLPENATTPSGFYSSFEGSMYDEQLTPLGDNLHLSRFEEDFLSSDSGSEQGIAEAPNPNQEPKGTEEQMSDICLSDPSEVEVSPPQAEGDLPSLASAMATAQLSGS</sequence>
<dbReference type="PANTHER" id="PTHR24170:SF2">
    <property type="entry name" value="ANKYRIN REPEAT DOMAIN-CONTAINING PROTEIN 27"/>
    <property type="match status" value="1"/>
</dbReference>
<dbReference type="PROSITE" id="PS51205">
    <property type="entry name" value="VPS9"/>
    <property type="match status" value="1"/>
</dbReference>
<dbReference type="CDD" id="cd22885">
    <property type="entry name" value="ANKRD27_zf1"/>
    <property type="match status" value="1"/>
</dbReference>
<evidence type="ECO:0000256" key="1">
    <source>
        <dbReference type="PROSITE-ProRule" id="PRU00023"/>
    </source>
</evidence>
<evidence type="ECO:0000313" key="4">
    <source>
        <dbReference type="Proteomes" id="UP000694888"/>
    </source>
</evidence>
<feature type="repeat" description="ANK" evidence="1">
    <location>
        <begin position="504"/>
        <end position="536"/>
    </location>
</feature>
<dbReference type="Pfam" id="PF02204">
    <property type="entry name" value="VPS9"/>
    <property type="match status" value="1"/>
</dbReference>
<dbReference type="SMART" id="SM00167">
    <property type="entry name" value="VPS9"/>
    <property type="match status" value="1"/>
</dbReference>